<dbReference type="Pfam" id="PF01642">
    <property type="entry name" value="MM_CoA_mutase"/>
    <property type="match status" value="2"/>
</dbReference>
<dbReference type="Gene3D" id="3.20.20.240">
    <property type="entry name" value="Methylmalonyl-CoA mutase"/>
    <property type="match status" value="1"/>
</dbReference>
<evidence type="ECO:0000313" key="3">
    <source>
        <dbReference type="EMBL" id="ANE04054.1"/>
    </source>
</evidence>
<dbReference type="SUPFAM" id="SSF51703">
    <property type="entry name" value="Cobalamin (vitamin B12)-dependent enzymes"/>
    <property type="match status" value="1"/>
</dbReference>
<dbReference type="STRING" id="1652495.ccrud_07445"/>
<dbReference type="PANTHER" id="PTHR48101:SF4">
    <property type="entry name" value="METHYLMALONYL-COA MUTASE, MITOCHONDRIAL"/>
    <property type="match status" value="1"/>
</dbReference>
<dbReference type="OrthoDB" id="9762378at2"/>
<name>A0A172QTP8_9CORY</name>
<proteinExistence type="predicted"/>
<dbReference type="AlphaFoldDB" id="A0A172QTP8"/>
<dbReference type="EMBL" id="CP015622">
    <property type="protein sequence ID" value="ANE04054.1"/>
    <property type="molecule type" value="Genomic_DNA"/>
</dbReference>
<sequence>MTDLTKTAVPEDLSGNLDTWYKAVAGVFARAQKKDVGDIPTDIWKKLIVTTPDGVDINPLYTRVDETNRQLVEVPGEFPFTRGASADQERTGWGVTETFGTDETSVKEINEAVLHALNSGTTTLAFEFSEDFTAADLPDALEGVHLNMVPLLVHAGANTTEVARELYALAEEAGTPFAALTLGSRPLTAQVDGTISDSVDEAIELAKNAAKRAQVRAIVVDGSSFANQGASDAQEIGLSLAVGVDYVRRLVAAGLDAKTALSQLSFRFAITDEQFAQISKLRVARRLWARVCEVLEHPEEGSAPQHAVTARAMFSQRDPWVNMLRSTVAAFAAGVGGATDVEVRNFDDAIAGGVPGVSRNFAHRIARNTNLLLLEESHLGHVIDPAGGSYFVESFTNDLAQKAWEVFSGIEAQGGFSEAFAAGQISDMLDQTWEKTRKDIASRKKKLTGINEFPNLAETPLPAERRVEPFGVRRWAADFEELRNRSDAFLGKTGARPSITLIPLGPLSKHNIRTGFTTNLLASGGIVSINPGQLVPGTAEFADTAKAAEIVVVCGTDQEYAETGEGAVEKLREAGLNRILLAGAPASFEGSSQAPDGYLNMTIDAAATLADLLKALGA</sequence>
<dbReference type="GO" id="GO:0004494">
    <property type="term" value="F:methylmalonyl-CoA mutase activity"/>
    <property type="evidence" value="ECO:0007669"/>
    <property type="project" value="UniProtKB-EC"/>
</dbReference>
<evidence type="ECO:0000313" key="4">
    <source>
        <dbReference type="Proteomes" id="UP000076929"/>
    </source>
</evidence>
<accession>A0A172QTP8</accession>
<evidence type="ECO:0000259" key="2">
    <source>
        <dbReference type="Pfam" id="PF01642"/>
    </source>
</evidence>
<dbReference type="InterPro" id="IPR016176">
    <property type="entry name" value="Cbl-dep_enz_cat"/>
</dbReference>
<dbReference type="RefSeq" id="WP_066565749.1">
    <property type="nucleotide sequence ID" value="NZ_CP015622.1"/>
</dbReference>
<feature type="domain" description="Methylmalonyl-CoA mutase alpha/beta chain catalytic" evidence="2">
    <location>
        <begin position="51"/>
        <end position="128"/>
    </location>
</feature>
<dbReference type="Proteomes" id="UP000076929">
    <property type="component" value="Chromosome"/>
</dbReference>
<dbReference type="Gene3D" id="3.40.50.280">
    <property type="entry name" value="Cobalamin-binding domain"/>
    <property type="match status" value="1"/>
</dbReference>
<reference evidence="3 4" key="1">
    <citation type="submission" date="2016-05" db="EMBL/GenBank/DDBJ databases">
        <title>Complete genome sequence of Corynebacterium crudilactis, a new Corynebacterium species isolated from raw cow's milk.</title>
        <authorList>
            <person name="Christian R."/>
            <person name="Zimmermann J."/>
            <person name="Lipski A."/>
            <person name="Kalinowski J."/>
        </authorList>
    </citation>
    <scope>NUCLEOTIDE SEQUENCE [LARGE SCALE GENOMIC DNA]</scope>
    <source>
        <strain evidence="3 4">JZ16</strain>
    </source>
</reference>
<dbReference type="GO" id="GO:0031419">
    <property type="term" value="F:cobalamin binding"/>
    <property type="evidence" value="ECO:0007669"/>
    <property type="project" value="UniProtKB-KW"/>
</dbReference>
<organism evidence="3 4">
    <name type="scientific">Corynebacterium crudilactis</name>
    <dbReference type="NCBI Taxonomy" id="1652495"/>
    <lineage>
        <taxon>Bacteria</taxon>
        <taxon>Bacillati</taxon>
        <taxon>Actinomycetota</taxon>
        <taxon>Actinomycetes</taxon>
        <taxon>Mycobacteriales</taxon>
        <taxon>Corynebacteriaceae</taxon>
        <taxon>Corynebacterium</taxon>
    </lineage>
</organism>
<protein>
    <submittedName>
        <fullName evidence="3">Methylmalonyl-CoA mutase</fullName>
    </submittedName>
</protein>
<keyword evidence="4" id="KW-1185">Reference proteome</keyword>
<comment type="subunit">
    <text evidence="1">Heterodimer of an alpha and a beta chain.</text>
</comment>
<evidence type="ECO:0000256" key="1">
    <source>
        <dbReference type="ARBA" id="ARBA00011870"/>
    </source>
</evidence>
<gene>
    <name evidence="3" type="ORF">ccrud_07445</name>
</gene>
<dbReference type="PANTHER" id="PTHR48101">
    <property type="entry name" value="METHYLMALONYL-COA MUTASE, MITOCHONDRIAL-RELATED"/>
    <property type="match status" value="1"/>
</dbReference>
<dbReference type="InterPro" id="IPR006099">
    <property type="entry name" value="MeMalonylCoA_mutase_a/b_cat"/>
</dbReference>
<dbReference type="KEGG" id="ccjz:ccrud_07445"/>
<feature type="domain" description="Methylmalonyl-CoA mutase alpha/beta chain catalytic" evidence="2">
    <location>
        <begin position="133"/>
        <end position="486"/>
    </location>
</feature>